<keyword evidence="3" id="KW-0067">ATP-binding</keyword>
<protein>
    <submittedName>
        <fullName evidence="3">Helicase</fullName>
    </submittedName>
</protein>
<keyword evidence="3" id="KW-0378">Hydrolase</keyword>
<accession>A0ABY4P4R8</accession>
<name>A0ABY4P4R8_9PSEU</name>
<dbReference type="InterPro" id="IPR027417">
    <property type="entry name" value="P-loop_NTPase"/>
</dbReference>
<dbReference type="Pfam" id="PF00271">
    <property type="entry name" value="Helicase_C"/>
    <property type="match status" value="1"/>
</dbReference>
<proteinExistence type="predicted"/>
<sequence length="1056" mass="116226">MTEAQATGFPDRDRVLDYLHDQLVGPVDGDDEVLYEKAPQHRYLTAVLYPMSLVPPPADASAPNDDAEEVDDRAGALPDDDDEDPITLAGQSRPSSAGISFMTTERSAIVVEVRAARYRATSADEWRREPLELRGEQALRIDPPPSGTSRGKKLWNEAASVEVTWRPHTDGVIVTVVLVNRKVQEERRAVNPEDCLFQVDLRCSVAEGALIRYPAQARAHSDEEAEELELQYRDVPVYAVGHGTAARWDTTGDRPSWVGTSFLPVHVVPDVDFDLPEVADAIRLNGLAAIVTDPEPVFAALTGFVDRYSEWITRTWEAASASLDQRLYPAAQRLRDRATRARDRMLAGLDFLREDQDALKAFALANRVMAMQMAHSQPHLGGSPHAPSEAPDPAVDYDTLDYTWRPFQLGFLLMTVKGVVQEVEDRDLVDLIWFPTGGGKTEAYLGLAAFTILHRRLTGGDAGAGTTVITRYTLRLLTSQQFQRAATMIAACERVRQDHPDHRGQLGSRPVSIGLWVGGENSPNSFAEARRLLAQLRDGAATDQGFQIESCPWCGTRIAPGSADDEQRWGISATNNSFRVRCVNDKCPFRTELPMSSVDEDLYLNPPTMLVGTVDKFARTVWKEDTGVFFGAGPYPGPSLIIQDEFHLISGPLGTIVGLYEAAFDVLMAHRGAKPKIVAATATIRRADEQTRSVLGRPVALFPPAGVDAADSYFVRTDRERPGRAYMGVMPQGHTPLTALIHVTAAQLQAPLEVDLTPAAKDAYSTLVVYHNSLRELGKTINLASDDIPSRLKVIAQAEDHVRHLDDDNVVELTSNVASAQIPQRLERLKKPHDAPDGVAFLASTNMISVGVDVGRLGVMTVVGQPKTTAEYIQATSRVGRSADRPGLVVVVYSPSKPRDRSHYESFTPYHASLYRSVEPSSVTPFSVPARLRALHADLVVLVRHALGLAGDQEAASFDPDDERFAVLVKRFLGRVERADATELERVETHLNDLIETWVKRAVDAEPAGGLRYSQGGRERPRLLKRFTDRGDGWATLDSMRSVDVEVQVEVRGARK</sequence>
<dbReference type="SUPFAM" id="SSF52540">
    <property type="entry name" value="P-loop containing nucleoside triphosphate hydrolases"/>
    <property type="match status" value="1"/>
</dbReference>
<evidence type="ECO:0000313" key="3">
    <source>
        <dbReference type="EMBL" id="UQS27319.1"/>
    </source>
</evidence>
<dbReference type="CDD" id="cd18785">
    <property type="entry name" value="SF2_C"/>
    <property type="match status" value="1"/>
</dbReference>
<keyword evidence="4" id="KW-1185">Reference proteome</keyword>
<evidence type="ECO:0000313" key="4">
    <source>
        <dbReference type="Proteomes" id="UP000830158"/>
    </source>
</evidence>
<organism evidence="3 4">
    <name type="scientific">Amycolatopsis thermalba</name>
    <dbReference type="NCBI Taxonomy" id="944492"/>
    <lineage>
        <taxon>Bacteria</taxon>
        <taxon>Bacillati</taxon>
        <taxon>Actinomycetota</taxon>
        <taxon>Actinomycetes</taxon>
        <taxon>Pseudonocardiales</taxon>
        <taxon>Pseudonocardiaceae</taxon>
        <taxon>Amycolatopsis</taxon>
    </lineage>
</organism>
<evidence type="ECO:0000259" key="2">
    <source>
        <dbReference type="PROSITE" id="PS51194"/>
    </source>
</evidence>
<reference evidence="3" key="1">
    <citation type="submission" date="2022-01" db="EMBL/GenBank/DDBJ databases">
        <title>PSI-footprinting approach for the identification of protein synthesis inhibitor producers.</title>
        <authorList>
            <person name="Handel F."/>
            <person name="Kulik A."/>
            <person name="Wex K.W."/>
            <person name="Berscheid A."/>
            <person name="Saur J.S."/>
            <person name="Winkler A."/>
            <person name="Wibberg D."/>
            <person name="Kalinowski J."/>
            <person name="Broetz-Oesterhelt H."/>
            <person name="Mast Y."/>
        </authorList>
    </citation>
    <scope>NUCLEOTIDE SEQUENCE</scope>
    <source>
        <strain evidence="3">KNN 49.3e</strain>
    </source>
</reference>
<dbReference type="GO" id="GO:0004386">
    <property type="term" value="F:helicase activity"/>
    <property type="evidence" value="ECO:0007669"/>
    <property type="project" value="UniProtKB-KW"/>
</dbReference>
<feature type="region of interest" description="Disordered" evidence="1">
    <location>
        <begin position="55"/>
        <end position="97"/>
    </location>
</feature>
<keyword evidence="3" id="KW-0547">Nucleotide-binding</keyword>
<keyword evidence="3" id="KW-0347">Helicase</keyword>
<dbReference type="RefSeq" id="WP_116109389.1">
    <property type="nucleotide sequence ID" value="NZ_CP091196.1"/>
</dbReference>
<gene>
    <name evidence="3" type="ORF">L1857_33255</name>
</gene>
<dbReference type="Gene3D" id="3.40.50.300">
    <property type="entry name" value="P-loop containing nucleotide triphosphate hydrolases"/>
    <property type="match status" value="2"/>
</dbReference>
<dbReference type="InterPro" id="IPR001650">
    <property type="entry name" value="Helicase_C-like"/>
</dbReference>
<dbReference type="PROSITE" id="PS51194">
    <property type="entry name" value="HELICASE_CTER"/>
    <property type="match status" value="1"/>
</dbReference>
<dbReference type="Proteomes" id="UP000830158">
    <property type="component" value="Chromosome"/>
</dbReference>
<feature type="domain" description="Helicase C-terminal" evidence="2">
    <location>
        <begin position="766"/>
        <end position="936"/>
    </location>
</feature>
<dbReference type="EMBL" id="CP091196">
    <property type="protein sequence ID" value="UQS27319.1"/>
    <property type="molecule type" value="Genomic_DNA"/>
</dbReference>
<evidence type="ECO:0000256" key="1">
    <source>
        <dbReference type="SAM" id="MobiDB-lite"/>
    </source>
</evidence>